<dbReference type="Proteomes" id="UP000032180">
    <property type="component" value="Chromosome 1"/>
</dbReference>
<reference evidence="2 3" key="1">
    <citation type="submission" date="2012-08" db="EMBL/GenBank/DDBJ databases">
        <title>Oryza genome evolution.</title>
        <authorList>
            <person name="Wing R.A."/>
        </authorList>
    </citation>
    <scope>NUCLEOTIDE SEQUENCE</scope>
</reference>
<proteinExistence type="predicted"/>
<protein>
    <submittedName>
        <fullName evidence="2">Uncharacterized protein</fullName>
    </submittedName>
</protein>
<evidence type="ECO:0000313" key="3">
    <source>
        <dbReference type="Proteomes" id="UP000032180"/>
    </source>
</evidence>
<accession>A0A0D9VAR4</accession>
<dbReference type="Gramene" id="LPERR01G39570.1">
    <property type="protein sequence ID" value="LPERR01G39570.1"/>
    <property type="gene ID" value="LPERR01G39570"/>
</dbReference>
<keyword evidence="3" id="KW-1185">Reference proteome</keyword>
<evidence type="ECO:0000313" key="2">
    <source>
        <dbReference type="EnsemblPlants" id="LPERR01G39570.1"/>
    </source>
</evidence>
<reference evidence="2" key="3">
    <citation type="submission" date="2015-04" db="UniProtKB">
        <authorList>
            <consortium name="EnsemblPlants"/>
        </authorList>
    </citation>
    <scope>IDENTIFICATION</scope>
</reference>
<sequence length="85" mass="8838">MPDVARGPLLLSLGLGAADGILRWIRLAGFRVSLADVGGHGDVHCDGEGFAIGMKEATSEQSPHPLAEKGKMTARRTGIRGDNGT</sequence>
<dbReference type="EnsemblPlants" id="LPERR01G39570.1">
    <property type="protein sequence ID" value="LPERR01G39570.1"/>
    <property type="gene ID" value="LPERR01G39570"/>
</dbReference>
<organism evidence="2 3">
    <name type="scientific">Leersia perrieri</name>
    <dbReference type="NCBI Taxonomy" id="77586"/>
    <lineage>
        <taxon>Eukaryota</taxon>
        <taxon>Viridiplantae</taxon>
        <taxon>Streptophyta</taxon>
        <taxon>Embryophyta</taxon>
        <taxon>Tracheophyta</taxon>
        <taxon>Spermatophyta</taxon>
        <taxon>Magnoliopsida</taxon>
        <taxon>Liliopsida</taxon>
        <taxon>Poales</taxon>
        <taxon>Poaceae</taxon>
        <taxon>BOP clade</taxon>
        <taxon>Oryzoideae</taxon>
        <taxon>Oryzeae</taxon>
        <taxon>Oryzinae</taxon>
        <taxon>Leersia</taxon>
    </lineage>
</organism>
<dbReference type="AlphaFoldDB" id="A0A0D9VAR4"/>
<name>A0A0D9VAR4_9ORYZ</name>
<feature type="region of interest" description="Disordered" evidence="1">
    <location>
        <begin position="55"/>
        <end position="85"/>
    </location>
</feature>
<dbReference type="HOGENOM" id="CLU_2515894_0_0_1"/>
<evidence type="ECO:0000256" key="1">
    <source>
        <dbReference type="SAM" id="MobiDB-lite"/>
    </source>
</evidence>
<reference evidence="3" key="2">
    <citation type="submission" date="2013-12" db="EMBL/GenBank/DDBJ databases">
        <authorList>
            <person name="Yu Y."/>
            <person name="Lee S."/>
            <person name="de Baynast K."/>
            <person name="Wissotski M."/>
            <person name="Liu L."/>
            <person name="Talag J."/>
            <person name="Goicoechea J."/>
            <person name="Angelova A."/>
            <person name="Jetty R."/>
            <person name="Kudrna D."/>
            <person name="Golser W."/>
            <person name="Rivera L."/>
            <person name="Zhang J."/>
            <person name="Wing R."/>
        </authorList>
    </citation>
    <scope>NUCLEOTIDE SEQUENCE</scope>
</reference>